<dbReference type="eggNOG" id="COG0457">
    <property type="taxonomic scope" value="Bacteria"/>
</dbReference>
<dbReference type="PROSITE" id="PS50293">
    <property type="entry name" value="TPR_REGION"/>
    <property type="match status" value="1"/>
</dbReference>
<feature type="transmembrane region" description="Helical" evidence="4">
    <location>
        <begin position="387"/>
        <end position="406"/>
    </location>
</feature>
<dbReference type="EMBL" id="FNBD01000001">
    <property type="protein sequence ID" value="SDE51890.1"/>
    <property type="molecule type" value="Genomic_DNA"/>
</dbReference>
<dbReference type="InterPro" id="IPR019734">
    <property type="entry name" value="TPR_rpt"/>
</dbReference>
<keyword evidence="4" id="KW-1133">Transmembrane helix</keyword>
<feature type="transmembrane region" description="Helical" evidence="4">
    <location>
        <begin position="242"/>
        <end position="259"/>
    </location>
</feature>
<dbReference type="Pfam" id="PF00515">
    <property type="entry name" value="TPR_1"/>
    <property type="match status" value="1"/>
</dbReference>
<accession>A0A1G7DLF5</accession>
<dbReference type="PANTHER" id="PTHR44943:SF8">
    <property type="entry name" value="TPR REPEAT-CONTAINING PROTEIN MJ0263"/>
    <property type="match status" value="1"/>
</dbReference>
<evidence type="ECO:0000313" key="5">
    <source>
        <dbReference type="EMBL" id="SDE51890.1"/>
    </source>
</evidence>
<evidence type="ECO:0000256" key="4">
    <source>
        <dbReference type="SAM" id="Phobius"/>
    </source>
</evidence>
<evidence type="ECO:0000313" key="6">
    <source>
        <dbReference type="Proteomes" id="UP000182114"/>
    </source>
</evidence>
<dbReference type="PROSITE" id="PS50005">
    <property type="entry name" value="TPR"/>
    <property type="match status" value="2"/>
</dbReference>
<dbReference type="AlphaFoldDB" id="A0A1G7DLF5"/>
<dbReference type="PANTHER" id="PTHR44943">
    <property type="entry name" value="CELLULOSE SYNTHASE OPERON PROTEIN C"/>
    <property type="match status" value="1"/>
</dbReference>
<dbReference type="Pfam" id="PF14559">
    <property type="entry name" value="TPR_19"/>
    <property type="match status" value="1"/>
</dbReference>
<organism evidence="5 6">
    <name type="scientific">Cellulophaga baltica</name>
    <dbReference type="NCBI Taxonomy" id="76594"/>
    <lineage>
        <taxon>Bacteria</taxon>
        <taxon>Pseudomonadati</taxon>
        <taxon>Bacteroidota</taxon>
        <taxon>Flavobacteriia</taxon>
        <taxon>Flavobacteriales</taxon>
        <taxon>Flavobacteriaceae</taxon>
        <taxon>Cellulophaga</taxon>
    </lineage>
</organism>
<keyword evidence="2 3" id="KW-0802">TPR repeat</keyword>
<keyword evidence="4" id="KW-0812">Transmembrane</keyword>
<evidence type="ECO:0000256" key="1">
    <source>
        <dbReference type="ARBA" id="ARBA00022737"/>
    </source>
</evidence>
<dbReference type="SUPFAM" id="SSF48439">
    <property type="entry name" value="Protein prenylyltransferase"/>
    <property type="match status" value="1"/>
</dbReference>
<protein>
    <submittedName>
        <fullName evidence="5">Tetratricopeptide repeat-containing protein</fullName>
    </submittedName>
</protein>
<feature type="transmembrane region" description="Helical" evidence="4">
    <location>
        <begin position="363"/>
        <end position="381"/>
    </location>
</feature>
<proteinExistence type="predicted"/>
<evidence type="ECO:0000256" key="3">
    <source>
        <dbReference type="PROSITE-ProRule" id="PRU00339"/>
    </source>
</evidence>
<feature type="repeat" description="TPR" evidence="3">
    <location>
        <begin position="2"/>
        <end position="35"/>
    </location>
</feature>
<keyword evidence="4" id="KW-0472">Membrane</keyword>
<feature type="repeat" description="TPR" evidence="3">
    <location>
        <begin position="172"/>
        <end position="205"/>
    </location>
</feature>
<dbReference type="RefSeq" id="WP_074537323.1">
    <property type="nucleotide sequence ID" value="NZ_FNBD01000001.1"/>
</dbReference>
<reference evidence="6" key="1">
    <citation type="submission" date="2016-10" db="EMBL/GenBank/DDBJ databases">
        <authorList>
            <person name="Varghese N."/>
            <person name="Submissions S."/>
        </authorList>
    </citation>
    <scope>NUCLEOTIDE SEQUENCE [LARGE SCALE GENOMIC DNA]</scope>
    <source>
        <strain evidence="6">DSM 24729</strain>
    </source>
</reference>
<dbReference type="SMART" id="SM00028">
    <property type="entry name" value="TPR"/>
    <property type="match status" value="6"/>
</dbReference>
<feature type="transmembrane region" description="Helical" evidence="4">
    <location>
        <begin position="265"/>
        <end position="288"/>
    </location>
</feature>
<feature type="transmembrane region" description="Helical" evidence="4">
    <location>
        <begin position="337"/>
        <end position="356"/>
    </location>
</feature>
<dbReference type="InterPro" id="IPR011990">
    <property type="entry name" value="TPR-like_helical_dom_sf"/>
</dbReference>
<evidence type="ECO:0000256" key="2">
    <source>
        <dbReference type="ARBA" id="ARBA00022803"/>
    </source>
</evidence>
<sequence length="407" mass="46660">MESVHKDRGIQLFELGRIKDAIDHFKKAISEDHEDWTSKFYLAICYLNEKQLEEAEKITERLLEDTPNDANVFYLKAKIKLQKDEYDASRKFIDMAIAINPYDADYFGHKAGLLLQKKKFEEGLEAVNEGLRIDAKNAYCLNLRAQILTKLNRIPEADQTVEDILYDNPEDSYSHANIGWVQLENGNHKKALDHFKQALQFDPNFEYAREGMTTALKSKNFIYRWYLKYSFWMAKQSSKNQWVFIIGLYIAYRVAVKLLDSAGLSYVAIPLIIAYLLFALGGWIMEPLSNTILNFDKYGKFLLDKNEKISGFIFGSLALLGVISITLFYAFGFQYGLTLAIAFICTLIPLPGAFLITKKKPRVFGMAYGCTMLAIAFIGPLFTTLMFTQLIIFFMMVGYTWIGNIGK</sequence>
<dbReference type="InterPro" id="IPR051685">
    <property type="entry name" value="Ycf3/AcsC/BcsC/TPR_MFPF"/>
</dbReference>
<dbReference type="Proteomes" id="UP000182114">
    <property type="component" value="Unassembled WGS sequence"/>
</dbReference>
<dbReference type="Gene3D" id="1.25.40.10">
    <property type="entry name" value="Tetratricopeptide repeat domain"/>
    <property type="match status" value="1"/>
</dbReference>
<keyword evidence="1" id="KW-0677">Repeat</keyword>
<name>A0A1G7DLF5_9FLAO</name>
<gene>
    <name evidence="5" type="ORF">SAMN04487992_101619</name>
</gene>
<feature type="transmembrane region" description="Helical" evidence="4">
    <location>
        <begin position="309"/>
        <end position="331"/>
    </location>
</feature>
<keyword evidence="6" id="KW-1185">Reference proteome</keyword>